<dbReference type="GO" id="GO:0015891">
    <property type="term" value="P:siderophore transport"/>
    <property type="evidence" value="ECO:0007669"/>
    <property type="project" value="InterPro"/>
</dbReference>
<dbReference type="InterPro" id="IPR006260">
    <property type="entry name" value="TonB/TolA_C"/>
</dbReference>
<comment type="caution">
    <text evidence="7">The sequence shown here is derived from an EMBL/GenBank/DDBJ whole genome shotgun (WGS) entry which is preliminary data.</text>
</comment>
<evidence type="ECO:0000259" key="6">
    <source>
        <dbReference type="PROSITE" id="PS52015"/>
    </source>
</evidence>
<evidence type="ECO:0000313" key="8">
    <source>
        <dbReference type="Proteomes" id="UP000253083"/>
    </source>
</evidence>
<reference evidence="7 8" key="1">
    <citation type="submission" date="2018-06" db="EMBL/GenBank/DDBJ databases">
        <title>Genomic Encyclopedia of Type Strains, Phase IV (KMG-IV): sequencing the most valuable type-strain genomes for metagenomic binning, comparative biology and taxonomic classification.</title>
        <authorList>
            <person name="Goeker M."/>
        </authorList>
    </citation>
    <scope>NUCLEOTIDE SEQUENCE [LARGE SCALE GENOMIC DNA]</scope>
    <source>
        <strain evidence="7 8">DSM 24032</strain>
    </source>
</reference>
<dbReference type="Gene3D" id="3.30.1150.10">
    <property type="match status" value="1"/>
</dbReference>
<dbReference type="GO" id="GO:0031992">
    <property type="term" value="F:energy transducer activity"/>
    <property type="evidence" value="ECO:0007669"/>
    <property type="project" value="InterPro"/>
</dbReference>
<evidence type="ECO:0000256" key="4">
    <source>
        <dbReference type="ARBA" id="ARBA00023136"/>
    </source>
</evidence>
<evidence type="ECO:0000256" key="2">
    <source>
        <dbReference type="ARBA" id="ARBA00022692"/>
    </source>
</evidence>
<dbReference type="InterPro" id="IPR037682">
    <property type="entry name" value="TonB_C"/>
</dbReference>
<feature type="transmembrane region" description="Helical" evidence="5">
    <location>
        <begin position="7"/>
        <end position="29"/>
    </location>
</feature>
<dbReference type="GO" id="GO:0015031">
    <property type="term" value="P:protein transport"/>
    <property type="evidence" value="ECO:0007669"/>
    <property type="project" value="UniProtKB-UniRule"/>
</dbReference>
<dbReference type="PRINTS" id="PR01374">
    <property type="entry name" value="TONBPROTEIN"/>
</dbReference>
<dbReference type="GO" id="GO:0030288">
    <property type="term" value="C:outer membrane-bounded periplasmic space"/>
    <property type="evidence" value="ECO:0007669"/>
    <property type="project" value="InterPro"/>
</dbReference>
<keyword evidence="2 5" id="KW-0812">Transmembrane</keyword>
<evidence type="ECO:0000256" key="3">
    <source>
        <dbReference type="ARBA" id="ARBA00022989"/>
    </source>
</evidence>
<dbReference type="RefSeq" id="WP_113955523.1">
    <property type="nucleotide sequence ID" value="NZ_QNRT01000005.1"/>
</dbReference>
<keyword evidence="5" id="KW-0997">Cell inner membrane</keyword>
<evidence type="ECO:0000313" key="7">
    <source>
        <dbReference type="EMBL" id="RBP48936.1"/>
    </source>
</evidence>
<dbReference type="Pfam" id="PF03544">
    <property type="entry name" value="TonB_C"/>
    <property type="match status" value="1"/>
</dbReference>
<protein>
    <recommendedName>
        <fullName evidence="5">Protein TonB</fullName>
    </recommendedName>
</protein>
<dbReference type="InParanoid" id="A0A395JGE6"/>
<keyword evidence="4 5" id="KW-0472">Membrane</keyword>
<dbReference type="AlphaFoldDB" id="A0A395JGE6"/>
<keyword evidence="8" id="KW-1185">Reference proteome</keyword>
<dbReference type="NCBIfam" id="TIGR01352">
    <property type="entry name" value="tonB_Cterm"/>
    <property type="match status" value="1"/>
</dbReference>
<dbReference type="PROSITE" id="PS52015">
    <property type="entry name" value="TONB_CTD"/>
    <property type="match status" value="1"/>
</dbReference>
<dbReference type="OrthoDB" id="1628901at2"/>
<evidence type="ECO:0000256" key="5">
    <source>
        <dbReference type="RuleBase" id="RU362123"/>
    </source>
</evidence>
<gene>
    <name evidence="7" type="ORF">DFR28_105276</name>
</gene>
<dbReference type="SUPFAM" id="SSF74653">
    <property type="entry name" value="TolA/TonB C-terminal domain"/>
    <property type="match status" value="1"/>
</dbReference>
<accession>A0A395JGE6</accession>
<dbReference type="EMBL" id="QNRT01000005">
    <property type="protein sequence ID" value="RBP48936.1"/>
    <property type="molecule type" value="Genomic_DNA"/>
</dbReference>
<sequence length="198" mass="21749">MQVLRRITLPFINASLITAGLFLLMYSLVHMEEPELLKAMPSPLFTFANVPEDDNVIITIPKPPEPKLVEPLPDLPAHPVAEITDEGLPAQWTEYSPPTVEGSQLAIADGQLTLVLGYPPVYPNGALTRNIEGFAVVGFSVSQAGEVFDAYILESEPAGVFDRSALQAISKFRYRARNVNGKPVASDGQRYMFSYEID</sequence>
<comment type="subcellular location">
    <subcellularLocation>
        <location evidence="5">Cell inner membrane</location>
        <topology evidence="5">Single-pass membrane protein</topology>
        <orientation evidence="5">Periplasmic side</orientation>
    </subcellularLocation>
    <subcellularLocation>
        <location evidence="1">Membrane</location>
        <topology evidence="1">Single-pass membrane protein</topology>
    </subcellularLocation>
</comment>
<comment type="function">
    <text evidence="5">Interacts with outer membrane receptor proteins that carry out high-affinity binding and energy dependent uptake into the periplasmic space of specific substrates. It could act to transduce energy from the cytoplasmic membrane to specific energy-requiring processes in the outer membrane, resulting in the release into the periplasm of ligands bound by these outer membrane proteins.</text>
</comment>
<evidence type="ECO:0000256" key="1">
    <source>
        <dbReference type="ARBA" id="ARBA00004167"/>
    </source>
</evidence>
<dbReference type="InterPro" id="IPR003538">
    <property type="entry name" value="TonB"/>
</dbReference>
<comment type="similarity">
    <text evidence="5">Belongs to the TonB family.</text>
</comment>
<dbReference type="Proteomes" id="UP000253083">
    <property type="component" value="Unassembled WGS sequence"/>
</dbReference>
<dbReference type="GO" id="GO:0005886">
    <property type="term" value="C:plasma membrane"/>
    <property type="evidence" value="ECO:0007669"/>
    <property type="project" value="UniProtKB-SubCell"/>
</dbReference>
<name>A0A395JGE6_9GAMM</name>
<dbReference type="GO" id="GO:0055085">
    <property type="term" value="P:transmembrane transport"/>
    <property type="evidence" value="ECO:0007669"/>
    <property type="project" value="InterPro"/>
</dbReference>
<keyword evidence="5" id="KW-1003">Cell membrane</keyword>
<feature type="domain" description="TonB C-terminal" evidence="6">
    <location>
        <begin position="107"/>
        <end position="198"/>
    </location>
</feature>
<keyword evidence="5" id="KW-0813">Transport</keyword>
<proteinExistence type="inferred from homology"/>
<keyword evidence="5" id="KW-0653">Protein transport</keyword>
<organism evidence="7 8">
    <name type="scientific">Arenicella xantha</name>
    <dbReference type="NCBI Taxonomy" id="644221"/>
    <lineage>
        <taxon>Bacteria</taxon>
        <taxon>Pseudomonadati</taxon>
        <taxon>Pseudomonadota</taxon>
        <taxon>Gammaproteobacteria</taxon>
        <taxon>Arenicellales</taxon>
        <taxon>Arenicellaceae</taxon>
        <taxon>Arenicella</taxon>
    </lineage>
</organism>
<keyword evidence="5" id="KW-0735">Signal-anchor</keyword>
<keyword evidence="3 5" id="KW-1133">Transmembrane helix</keyword>